<feature type="region of interest" description="Disordered" evidence="8">
    <location>
        <begin position="670"/>
        <end position="749"/>
    </location>
</feature>
<keyword evidence="3" id="KW-0805">Transcription regulation</keyword>
<dbReference type="InterPro" id="IPR032147">
    <property type="entry name" value="Cic_dom"/>
</dbReference>
<evidence type="ECO:0000313" key="10">
    <source>
        <dbReference type="EMBL" id="OWF36187.1"/>
    </source>
</evidence>
<evidence type="ECO:0000256" key="2">
    <source>
        <dbReference type="ARBA" id="ARBA00022553"/>
    </source>
</evidence>
<feature type="region of interest" description="Disordered" evidence="8">
    <location>
        <begin position="1858"/>
        <end position="1881"/>
    </location>
</feature>
<dbReference type="Gene3D" id="1.10.30.10">
    <property type="entry name" value="High mobility group box domain"/>
    <property type="match status" value="1"/>
</dbReference>
<feature type="region of interest" description="Disordered" evidence="8">
    <location>
        <begin position="1524"/>
        <end position="1550"/>
    </location>
</feature>
<dbReference type="CDD" id="cd21990">
    <property type="entry name" value="HMG-box_CIC-like"/>
    <property type="match status" value="1"/>
</dbReference>
<feature type="compositionally biased region" description="Low complexity" evidence="8">
    <location>
        <begin position="445"/>
        <end position="455"/>
    </location>
</feature>
<feature type="compositionally biased region" description="Basic and acidic residues" evidence="8">
    <location>
        <begin position="1055"/>
        <end position="1071"/>
    </location>
</feature>
<feature type="region of interest" description="Disordered" evidence="8">
    <location>
        <begin position="2087"/>
        <end position="2117"/>
    </location>
</feature>
<dbReference type="InterPro" id="IPR009071">
    <property type="entry name" value="HMG_box_dom"/>
</dbReference>
<reference evidence="10 11" key="1">
    <citation type="journal article" date="2017" name="Nat. Ecol. Evol.">
        <title>Scallop genome provides insights into evolution of bilaterian karyotype and development.</title>
        <authorList>
            <person name="Wang S."/>
            <person name="Zhang J."/>
            <person name="Jiao W."/>
            <person name="Li J."/>
            <person name="Xun X."/>
            <person name="Sun Y."/>
            <person name="Guo X."/>
            <person name="Huan P."/>
            <person name="Dong B."/>
            <person name="Zhang L."/>
            <person name="Hu X."/>
            <person name="Sun X."/>
            <person name="Wang J."/>
            <person name="Zhao C."/>
            <person name="Wang Y."/>
            <person name="Wang D."/>
            <person name="Huang X."/>
            <person name="Wang R."/>
            <person name="Lv J."/>
            <person name="Li Y."/>
            <person name="Zhang Z."/>
            <person name="Liu B."/>
            <person name="Lu W."/>
            <person name="Hui Y."/>
            <person name="Liang J."/>
            <person name="Zhou Z."/>
            <person name="Hou R."/>
            <person name="Li X."/>
            <person name="Liu Y."/>
            <person name="Li H."/>
            <person name="Ning X."/>
            <person name="Lin Y."/>
            <person name="Zhao L."/>
            <person name="Xing Q."/>
            <person name="Dou J."/>
            <person name="Li Y."/>
            <person name="Mao J."/>
            <person name="Guo H."/>
            <person name="Dou H."/>
            <person name="Li T."/>
            <person name="Mu C."/>
            <person name="Jiang W."/>
            <person name="Fu Q."/>
            <person name="Fu X."/>
            <person name="Miao Y."/>
            <person name="Liu J."/>
            <person name="Yu Q."/>
            <person name="Li R."/>
            <person name="Liao H."/>
            <person name="Li X."/>
            <person name="Kong Y."/>
            <person name="Jiang Z."/>
            <person name="Chourrout D."/>
            <person name="Li R."/>
            <person name="Bao Z."/>
        </authorList>
    </citation>
    <scope>NUCLEOTIDE SEQUENCE [LARGE SCALE GENOMIC DNA]</scope>
    <source>
        <strain evidence="10 11">PY_sf001</strain>
    </source>
</reference>
<dbReference type="Pfam" id="PF00505">
    <property type="entry name" value="HMG_box"/>
    <property type="match status" value="1"/>
</dbReference>
<dbReference type="EMBL" id="NEDP02076664">
    <property type="protein sequence ID" value="OWF36187.1"/>
    <property type="molecule type" value="Genomic_DNA"/>
</dbReference>
<feature type="region of interest" description="Disordered" evidence="8">
    <location>
        <begin position="2601"/>
        <end position="2653"/>
    </location>
</feature>
<feature type="compositionally biased region" description="Basic and acidic residues" evidence="8">
    <location>
        <begin position="1083"/>
        <end position="1100"/>
    </location>
</feature>
<feature type="compositionally biased region" description="Polar residues" evidence="8">
    <location>
        <begin position="2450"/>
        <end position="2460"/>
    </location>
</feature>
<dbReference type="Pfam" id="PF16090">
    <property type="entry name" value="DUF4819"/>
    <property type="match status" value="1"/>
</dbReference>
<dbReference type="STRING" id="6573.A0A210PI89"/>
<dbReference type="SUPFAM" id="SSF47095">
    <property type="entry name" value="HMG-box"/>
    <property type="match status" value="1"/>
</dbReference>
<feature type="compositionally biased region" description="Acidic residues" evidence="8">
    <location>
        <begin position="491"/>
        <end position="501"/>
    </location>
</feature>
<keyword evidence="4 7" id="KW-0238">DNA-binding</keyword>
<dbReference type="GO" id="GO:0000977">
    <property type="term" value="F:RNA polymerase II transcription regulatory region sequence-specific DNA binding"/>
    <property type="evidence" value="ECO:0007669"/>
    <property type="project" value="TreeGrafter"/>
</dbReference>
<feature type="compositionally biased region" description="Polar residues" evidence="8">
    <location>
        <begin position="1287"/>
        <end position="1305"/>
    </location>
</feature>
<dbReference type="PANTHER" id="PTHR13059:SF13">
    <property type="entry name" value="PROTEIN CAPICUA HOMOLOG"/>
    <property type="match status" value="1"/>
</dbReference>
<evidence type="ECO:0000256" key="3">
    <source>
        <dbReference type="ARBA" id="ARBA00023015"/>
    </source>
</evidence>
<feature type="compositionally biased region" description="Low complexity" evidence="8">
    <location>
        <begin position="1306"/>
        <end position="1317"/>
    </location>
</feature>
<feature type="compositionally biased region" description="Polar residues" evidence="8">
    <location>
        <begin position="2475"/>
        <end position="2485"/>
    </location>
</feature>
<evidence type="ECO:0000256" key="5">
    <source>
        <dbReference type="ARBA" id="ARBA00023163"/>
    </source>
</evidence>
<feature type="compositionally biased region" description="Polar residues" evidence="8">
    <location>
        <begin position="1179"/>
        <end position="1195"/>
    </location>
</feature>
<feature type="region of interest" description="Disordered" evidence="8">
    <location>
        <begin position="444"/>
        <end position="574"/>
    </location>
</feature>
<evidence type="ECO:0000259" key="9">
    <source>
        <dbReference type="PROSITE" id="PS50118"/>
    </source>
</evidence>
<feature type="compositionally biased region" description="Polar residues" evidence="8">
    <location>
        <begin position="2608"/>
        <end position="2619"/>
    </location>
</feature>
<feature type="region of interest" description="Disordered" evidence="8">
    <location>
        <begin position="1"/>
        <end position="287"/>
    </location>
</feature>
<protein>
    <submittedName>
        <fullName evidence="10">Protein capicua-like</fullName>
    </submittedName>
</protein>
<feature type="compositionally biased region" description="Acidic residues" evidence="8">
    <location>
        <begin position="1370"/>
        <end position="1383"/>
    </location>
</feature>
<feature type="compositionally biased region" description="Polar residues" evidence="8">
    <location>
        <begin position="670"/>
        <end position="725"/>
    </location>
</feature>
<feature type="compositionally biased region" description="Low complexity" evidence="8">
    <location>
        <begin position="2522"/>
        <end position="2533"/>
    </location>
</feature>
<keyword evidence="6 7" id="KW-0539">Nucleus</keyword>
<dbReference type="InterPro" id="IPR036910">
    <property type="entry name" value="HMG_box_dom_sf"/>
</dbReference>
<gene>
    <name evidence="10" type="ORF">KP79_PYT22563</name>
</gene>
<dbReference type="Proteomes" id="UP000242188">
    <property type="component" value="Unassembled WGS sequence"/>
</dbReference>
<comment type="caution">
    <text evidence="10">The sequence shown here is derived from an EMBL/GenBank/DDBJ whole genome shotgun (WGS) entry which is preliminary data.</text>
</comment>
<feature type="compositionally biased region" description="Low complexity" evidence="8">
    <location>
        <begin position="548"/>
        <end position="561"/>
    </location>
</feature>
<feature type="region of interest" description="Disordered" evidence="8">
    <location>
        <begin position="1256"/>
        <end position="1468"/>
    </location>
</feature>
<feature type="compositionally biased region" description="Polar residues" evidence="8">
    <location>
        <begin position="2210"/>
        <end position="2219"/>
    </location>
</feature>
<feature type="compositionally biased region" description="Basic and acidic residues" evidence="8">
    <location>
        <begin position="1269"/>
        <end position="1284"/>
    </location>
</feature>
<feature type="compositionally biased region" description="Polar residues" evidence="8">
    <location>
        <begin position="1451"/>
        <end position="1468"/>
    </location>
</feature>
<feature type="compositionally biased region" description="Polar residues" evidence="8">
    <location>
        <begin position="111"/>
        <end position="122"/>
    </location>
</feature>
<dbReference type="FunFam" id="1.10.30.10:FF:000010">
    <property type="entry name" value="Capicua transcriptional repressor b"/>
    <property type="match status" value="1"/>
</dbReference>
<feature type="domain" description="HMG box" evidence="9">
    <location>
        <begin position="1101"/>
        <end position="1169"/>
    </location>
</feature>
<feature type="compositionally biased region" description="Polar residues" evidence="8">
    <location>
        <begin position="2107"/>
        <end position="2117"/>
    </location>
</feature>
<feature type="compositionally biased region" description="Low complexity" evidence="8">
    <location>
        <begin position="467"/>
        <end position="480"/>
    </location>
</feature>
<feature type="compositionally biased region" description="Polar residues" evidence="8">
    <location>
        <begin position="149"/>
        <end position="171"/>
    </location>
</feature>
<dbReference type="InterPro" id="IPR058606">
    <property type="entry name" value="HTH_Cic_C"/>
</dbReference>
<feature type="compositionally biased region" description="Polar residues" evidence="8">
    <location>
        <begin position="63"/>
        <end position="76"/>
    </location>
</feature>
<feature type="compositionally biased region" description="Pro residues" evidence="8">
    <location>
        <begin position="180"/>
        <end position="192"/>
    </location>
</feature>
<feature type="compositionally biased region" description="Basic and acidic residues" evidence="8">
    <location>
        <begin position="1334"/>
        <end position="1349"/>
    </location>
</feature>
<keyword evidence="1" id="KW-0678">Repressor</keyword>
<feature type="region of interest" description="Disordered" evidence="8">
    <location>
        <begin position="1179"/>
        <end position="1199"/>
    </location>
</feature>
<feature type="region of interest" description="Disordered" evidence="8">
    <location>
        <begin position="992"/>
        <end position="1100"/>
    </location>
</feature>
<dbReference type="Pfam" id="PF25981">
    <property type="entry name" value="HTH_Cic_C"/>
    <property type="match status" value="1"/>
</dbReference>
<feature type="compositionally biased region" description="Polar residues" evidence="8">
    <location>
        <begin position="1534"/>
        <end position="1546"/>
    </location>
</feature>
<dbReference type="InterPro" id="IPR058607">
    <property type="entry name" value="HMG-box_Cic-like"/>
</dbReference>
<feature type="region of interest" description="Disordered" evidence="8">
    <location>
        <begin position="2449"/>
        <end position="2489"/>
    </location>
</feature>
<dbReference type="SMART" id="SM00398">
    <property type="entry name" value="HMG"/>
    <property type="match status" value="1"/>
</dbReference>
<dbReference type="GO" id="GO:0005634">
    <property type="term" value="C:nucleus"/>
    <property type="evidence" value="ECO:0007669"/>
    <property type="project" value="UniProtKB-UniRule"/>
</dbReference>
<proteinExistence type="predicted"/>
<feature type="compositionally biased region" description="Basic and acidic residues" evidence="8">
    <location>
        <begin position="524"/>
        <end position="539"/>
    </location>
</feature>
<sequence>MSSRRGESRLKRGRSNNSPPPTTTKATGSKSKRRAAATSEQTPPEVVKAKEEATGDSEVSEAAVTTGTKKSGNKNGQDGKKSITSNRGRNGRNRKGSTEKDKTPPLVAKDNSPSAVITTPSVIPQLPPPVTTSQLPPPVTSTQLPPPLASTQLSPPVSSTQLPPPGITTQLHPPVTSMQLPPPVSSVQLPPPHLRESPVFQQPTSERSTPISEHVMERGSAERYQTDRGSAERYQTDRGSAERYQTERTQVVCTPTEDEKRSRAIPPKKRKGNEFESESSPLGPPAKRPMIDLINWINQRVLARRDGLYQPGEIRDIKHNRHIGILFDSDKNMVYFNDVLEQKNNHDIISDHSPMAVMVAVGSRVCVRINPEVNYYYEGQVVDKKSQPISYRVRIHGLPEEKYEWVSRAVLRLLHPPWHEEFEEGIPEQETPPPPPMIQSSFQLQMQAHQHGQHPPHQPIPPSMEVSPPLSRLIRSPSLPQSTSNERGDSSDDDIQSEEFCFDSSGLSTPRSGSATPGSGSRSQGDRKNQPPKKRDSARSRSAQSCESGSRSSTPRSPLTTKYKKGDVVSTPNGIRKKFNGKQWRRLCSKEGCTKESQRRGFCSRHLSMKGQKNMRNAPPFPGCRTGELKEGQIDWSDGRGEGEYDPEHGHVHNRFDETEAANMLVSLGNSRSTTPAFSPTPSQNPLSPQLSVQSPTSGHGSRNSVSFTPISPHPQTQAFITSPTRSWSSCASKSGSSSSEHVSPITPRFPSNSSSIPMFHSPSHVNEHFLQKMSAVQMVKQDSKKCDDSGIEIQTQSSKTSQIQMPYMAGMLSPKRGLTGIVREAGSVSSITHYNPDLQNRRLVQSHSVSALPSHHSLSENIVEPRVSLNSVTMATTVVQQSATMATLKSLINSNPRQMSVAPVSYQVQEMGTPQTNILKNQMTSVIQQQLQHVSQVTGTASVIGAASLLPIMPVGEVTRLAQTVTTTETESKKPVPVFPWHSLVPFLTNTRGEQAPSSGSHQQPQEPSPTPNSQTTPAQLPAANSTPEGAHQSVSDAGEEEDNDDYDDDVFDEKEPAPVEVVPKKEPKSPTKRRTQSLSAIKDDKEPKSPRKAKDKDHVRRPMNAFMIFSKRHRHMVHQRHPNQDNRTVSKILGEWWYALGPKEKQKYHDLAYQVKEAHFKAYPDWKWCSKERKKSSTIASQLKQRSSTGRRLSSTDDMEDIDKPLLEDLEEEIKVPDDLDVFKLQDDVMDQTEQEQRERSLFEIRRVRSQSLSAVPREGGSAFFPPKREEDKQRFTEDLKRQLLPNQQSYASTSSVSMATGNQQQQASHSQHPQFCAMVSRETDGDDGYSDDERMVIDEEEKKDGAEDLGDTSETDTKKLECNENVYDSETDSQTEEDTLIENKAFPQQRFSPVMKHISPSEIPYRPTPIRKLPESSGHSTASTTGTSEGDSPRPSSAGGFRPKGNVFSANKPSRLMSTGSSIRSESPLAQHFTFNRHDSRTPVTQQHTVKVGQMKLHNITMTTQENQQILVSSNTETILGKQNGRGSVMNKVTQKPQRGGQKQQPIQQQQIQQQQLQQQQHLQQQQQIQQQQHLQQQQQLQQIQIQPSVSPHGGIQLGKPVTSSTVQLVPFTQTVATSANYGSNMVLPTYSTMGKPITTPVPIASKPFVSMQQAQIATPTLLKQAVTGNGLHQQQQALLQASPNGNVKNVGTILVQNLPSSQYGMLLNTTSIASSVNSKTTAVPAMPSNMSNAFITTIRNVVPSQGQTAQGLVSQANTQNQPLTQATLLNTLVLKPNQVAHPQQAQSPQQQSVQQTINLSQAGLQPTHVQYILPSVRVATPNGGKVQNVVQMALPATPVQQNNIQLTFAGQHSQLHSPLPPQQISQHSQQHPPLQPSVQTGKVQLASVAGNGLKVAAMTSQGKMLQHQQGGLLSTHANLASPIVLNQTKQNQAVPMVTQFLAMSQNQQVQLPSVSQGQSYMSLQQGGPHTPTQLQLHPQAHTQLIQQHGGQLQVHGTQLQVQQVQQGGQLQVQQLQTATQQQQAKLLLPSSQNTRMYVQPNSINTVAMAASPLPKIDGVQGVNSPSFINYVQQNPQGAVQQVMIQQQHNPTRSPAPSPGAPQIQASPAPQGQVTYASQAPLAPKTVMTNTKAQSPPQLQATTAYQGTGQGMYKQQAPASSSPITSGVDIGYITGASLQSKSYRVKATIANIPVATESLQVTAALQGQRPLTSPVQSPHPVGGMYRNHHSSPPQAMNNEHRPKKPSPLVLSYEPIRRSTSPSSPGSEDKGQEEEEEEEEELEEQETEDGSKGQKSQKQRELSGDRQREKKETLKLTTDKSPSSIEQASTDDSMPAPQTPAADSAVNSPRVPKQKHKPPPLPVPQSPLTGGDGSFASPGPGTNSPRRGVSFKNKMQDGMEKVLQEVNFDKRFEALPQFVPENTNMDSPVPQSPRGIISCYKRRRKVSSLATGESTPNETFDPVSPSYKKFSSESETGTPQTPRSARFDDNMFFGSNFSLETLADAAVSSKPEDFLESGLSSPMTPRTPSSPGQFSSLRRILDQRRQLVMQLFQEHGLFPSAQATANYQAEHASIFPSKVCLQLKIREVRQKMMAQSAAVEKAASGDASSGSMPSTPIGTYPPPGDSDSSTGGMESHPGEDTFPSGLTEDDK</sequence>
<feature type="compositionally biased region" description="Acidic residues" evidence="8">
    <location>
        <begin position="2273"/>
        <end position="2290"/>
    </location>
</feature>
<feature type="DNA-binding region" description="HMG box" evidence="7">
    <location>
        <begin position="1101"/>
        <end position="1169"/>
    </location>
</feature>
<evidence type="ECO:0000256" key="1">
    <source>
        <dbReference type="ARBA" id="ARBA00022491"/>
    </source>
</evidence>
<feature type="compositionally biased region" description="Polar residues" evidence="8">
    <location>
        <begin position="199"/>
        <end position="211"/>
    </location>
</feature>
<evidence type="ECO:0000256" key="7">
    <source>
        <dbReference type="PROSITE-ProRule" id="PRU00267"/>
    </source>
</evidence>
<evidence type="ECO:0000313" key="11">
    <source>
        <dbReference type="Proteomes" id="UP000242188"/>
    </source>
</evidence>
<feature type="region of interest" description="Disordered" evidence="8">
    <location>
        <begin position="2515"/>
        <end position="2536"/>
    </location>
</feature>
<feature type="compositionally biased region" description="Basic and acidic residues" evidence="8">
    <location>
        <begin position="1"/>
        <end position="10"/>
    </location>
</feature>
<feature type="compositionally biased region" description="Polar residues" evidence="8">
    <location>
        <begin position="505"/>
        <end position="523"/>
    </location>
</feature>
<name>A0A210PI89_MIZYE</name>
<dbReference type="OrthoDB" id="2377365at2759"/>
<accession>A0A210PI89</accession>
<feature type="compositionally biased region" description="Low complexity" evidence="8">
    <location>
        <begin position="726"/>
        <end position="746"/>
    </location>
</feature>
<feature type="compositionally biased region" description="Acidic residues" evidence="8">
    <location>
        <begin position="1039"/>
        <end position="1054"/>
    </location>
</feature>
<organism evidence="10 11">
    <name type="scientific">Mizuhopecten yessoensis</name>
    <name type="common">Japanese scallop</name>
    <name type="synonym">Patinopecten yessoensis</name>
    <dbReference type="NCBI Taxonomy" id="6573"/>
    <lineage>
        <taxon>Eukaryota</taxon>
        <taxon>Metazoa</taxon>
        <taxon>Spiralia</taxon>
        <taxon>Lophotrochozoa</taxon>
        <taxon>Mollusca</taxon>
        <taxon>Bivalvia</taxon>
        <taxon>Autobranchia</taxon>
        <taxon>Pteriomorphia</taxon>
        <taxon>Pectinida</taxon>
        <taxon>Pectinoidea</taxon>
        <taxon>Pectinidae</taxon>
        <taxon>Mizuhopecten</taxon>
    </lineage>
</organism>
<dbReference type="PROSITE" id="PS50118">
    <property type="entry name" value="HMG_BOX_2"/>
    <property type="match status" value="1"/>
</dbReference>
<evidence type="ECO:0000256" key="4">
    <source>
        <dbReference type="ARBA" id="ARBA00023125"/>
    </source>
</evidence>
<feature type="compositionally biased region" description="Pro residues" evidence="8">
    <location>
        <begin position="125"/>
        <end position="148"/>
    </location>
</feature>
<feature type="compositionally biased region" description="Basic and acidic residues" evidence="8">
    <location>
        <begin position="2300"/>
        <end position="2320"/>
    </location>
</feature>
<keyword evidence="2" id="KW-0597">Phosphoprotein</keyword>
<feature type="compositionally biased region" description="Low complexity" evidence="8">
    <location>
        <begin position="1419"/>
        <end position="1433"/>
    </location>
</feature>
<feature type="compositionally biased region" description="Low complexity" evidence="8">
    <location>
        <begin position="1858"/>
        <end position="1876"/>
    </location>
</feature>
<evidence type="ECO:0000256" key="8">
    <source>
        <dbReference type="SAM" id="MobiDB-lite"/>
    </source>
</evidence>
<feature type="compositionally biased region" description="Polar residues" evidence="8">
    <location>
        <begin position="2321"/>
        <end position="2334"/>
    </location>
</feature>
<evidence type="ECO:0000256" key="6">
    <source>
        <dbReference type="ARBA" id="ARBA00023242"/>
    </source>
</evidence>
<feature type="compositionally biased region" description="Basic and acidic residues" evidence="8">
    <location>
        <begin position="214"/>
        <end position="246"/>
    </location>
</feature>
<feature type="compositionally biased region" description="Polar residues" evidence="8">
    <location>
        <begin position="992"/>
        <end position="1037"/>
    </location>
</feature>
<feature type="region of interest" description="Disordered" evidence="8">
    <location>
        <begin position="2210"/>
        <end position="2394"/>
    </location>
</feature>
<keyword evidence="5" id="KW-0804">Transcription</keyword>
<dbReference type="PANTHER" id="PTHR13059">
    <property type="entry name" value="HMG-BOX TRANSCRIPTION FACTOR BBX"/>
    <property type="match status" value="1"/>
</dbReference>
<dbReference type="InterPro" id="IPR052412">
    <property type="entry name" value="CC-Dev_Transcription_Reg"/>
</dbReference>
<dbReference type="GO" id="GO:0000981">
    <property type="term" value="F:DNA-binding transcription factor activity, RNA polymerase II-specific"/>
    <property type="evidence" value="ECO:0007669"/>
    <property type="project" value="TreeGrafter"/>
</dbReference>
<keyword evidence="11" id="KW-1185">Reference proteome</keyword>